<dbReference type="Pfam" id="PF00916">
    <property type="entry name" value="Sulfate_transp"/>
    <property type="match status" value="1"/>
</dbReference>
<evidence type="ECO:0000256" key="4">
    <source>
        <dbReference type="ARBA" id="ARBA00023136"/>
    </source>
</evidence>
<feature type="transmembrane region" description="Helical" evidence="5">
    <location>
        <begin position="249"/>
        <end position="274"/>
    </location>
</feature>
<keyword evidence="3 5" id="KW-1133">Transmembrane helix</keyword>
<comment type="subcellular location">
    <subcellularLocation>
        <location evidence="1">Membrane</location>
        <topology evidence="1">Multi-pass membrane protein</topology>
    </subcellularLocation>
</comment>
<dbReference type="PROSITE" id="PS50801">
    <property type="entry name" value="STAS"/>
    <property type="match status" value="1"/>
</dbReference>
<accession>A0A7X0H908</accession>
<dbReference type="InterPro" id="IPR002645">
    <property type="entry name" value="STAS_dom"/>
</dbReference>
<organism evidence="7 8">
    <name type="scientific">Algisphaera agarilytica</name>
    <dbReference type="NCBI Taxonomy" id="1385975"/>
    <lineage>
        <taxon>Bacteria</taxon>
        <taxon>Pseudomonadati</taxon>
        <taxon>Planctomycetota</taxon>
        <taxon>Phycisphaerae</taxon>
        <taxon>Phycisphaerales</taxon>
        <taxon>Phycisphaeraceae</taxon>
        <taxon>Algisphaera</taxon>
    </lineage>
</organism>
<evidence type="ECO:0000259" key="6">
    <source>
        <dbReference type="PROSITE" id="PS50801"/>
    </source>
</evidence>
<dbReference type="CDD" id="cd07042">
    <property type="entry name" value="STAS_SulP_like_sulfate_transporter"/>
    <property type="match status" value="1"/>
</dbReference>
<feature type="transmembrane region" description="Helical" evidence="5">
    <location>
        <begin position="327"/>
        <end position="345"/>
    </location>
</feature>
<dbReference type="InterPro" id="IPR036513">
    <property type="entry name" value="STAS_dom_sf"/>
</dbReference>
<feature type="transmembrane region" description="Helical" evidence="5">
    <location>
        <begin position="382"/>
        <end position="407"/>
    </location>
</feature>
<feature type="transmembrane region" description="Helical" evidence="5">
    <location>
        <begin position="100"/>
        <end position="120"/>
    </location>
</feature>
<feature type="transmembrane region" description="Helical" evidence="5">
    <location>
        <begin position="207"/>
        <end position="229"/>
    </location>
</feature>
<dbReference type="Pfam" id="PF01740">
    <property type="entry name" value="STAS"/>
    <property type="match status" value="1"/>
</dbReference>
<keyword evidence="2 5" id="KW-0812">Transmembrane</keyword>
<keyword evidence="8" id="KW-1185">Reference proteome</keyword>
<evidence type="ECO:0000313" key="8">
    <source>
        <dbReference type="Proteomes" id="UP000541810"/>
    </source>
</evidence>
<gene>
    <name evidence="7" type="ORF">HNQ40_003308</name>
</gene>
<evidence type="ECO:0000256" key="3">
    <source>
        <dbReference type="ARBA" id="ARBA00022989"/>
    </source>
</evidence>
<dbReference type="RefSeq" id="WP_184678966.1">
    <property type="nucleotide sequence ID" value="NZ_JACHGY010000001.1"/>
</dbReference>
<feature type="transmembrane region" description="Helical" evidence="5">
    <location>
        <begin position="132"/>
        <end position="150"/>
    </location>
</feature>
<reference evidence="7 8" key="1">
    <citation type="submission" date="2020-08" db="EMBL/GenBank/DDBJ databases">
        <title>Genomic Encyclopedia of Type Strains, Phase IV (KMG-IV): sequencing the most valuable type-strain genomes for metagenomic binning, comparative biology and taxonomic classification.</title>
        <authorList>
            <person name="Goeker M."/>
        </authorList>
    </citation>
    <scope>NUCLEOTIDE SEQUENCE [LARGE SCALE GENOMIC DNA]</scope>
    <source>
        <strain evidence="7 8">DSM 103725</strain>
    </source>
</reference>
<evidence type="ECO:0000256" key="5">
    <source>
        <dbReference type="SAM" id="Phobius"/>
    </source>
</evidence>
<evidence type="ECO:0000313" key="7">
    <source>
        <dbReference type="EMBL" id="MBB6431502.1"/>
    </source>
</evidence>
<dbReference type="PANTHER" id="PTHR11814">
    <property type="entry name" value="SULFATE TRANSPORTER"/>
    <property type="match status" value="1"/>
</dbReference>
<dbReference type="SUPFAM" id="SSF52091">
    <property type="entry name" value="SpoIIaa-like"/>
    <property type="match status" value="1"/>
</dbReference>
<feature type="domain" description="STAS" evidence="6">
    <location>
        <begin position="450"/>
        <end position="551"/>
    </location>
</feature>
<dbReference type="InterPro" id="IPR001902">
    <property type="entry name" value="SLC26A/SulP_fam"/>
</dbReference>
<feature type="transmembrane region" description="Helical" evidence="5">
    <location>
        <begin position="20"/>
        <end position="45"/>
    </location>
</feature>
<dbReference type="Gene3D" id="3.30.750.24">
    <property type="entry name" value="STAS domain"/>
    <property type="match status" value="1"/>
</dbReference>
<protein>
    <submittedName>
        <fullName evidence="7">SulP family sulfate permease</fullName>
    </submittedName>
</protein>
<feature type="transmembrane region" description="Helical" evidence="5">
    <location>
        <begin position="51"/>
        <end position="69"/>
    </location>
</feature>
<dbReference type="InterPro" id="IPR011547">
    <property type="entry name" value="SLC26A/SulP_dom"/>
</dbReference>
<dbReference type="AlphaFoldDB" id="A0A7X0H908"/>
<name>A0A7X0H908_9BACT</name>
<dbReference type="Proteomes" id="UP000541810">
    <property type="component" value="Unassembled WGS sequence"/>
</dbReference>
<sequence>MTSVWRKIVDPDKRFSEFNWVGDLFGGVTTAVISLPLALAFGVASGAGPQAGLYGAVFVGLFAALFGGTRTLISEPTGPMTVVMTAVITTLIAADPENGLAMAFAVVVVAGLTQIGFGIFRLGRYITLMPYSVISGFMSGIGVLLILMQLGPLTGQASPGGGAVGVVTALPEMAAGIRWPEASLAILALVVLFAMPKAWRKFCPPHLLALVIGSVASLTFFASADLNRIGEIPMGLPDFQIPVFSQEQLRIILIEGMILGLLGCIDSLLTAMIADSLTRKHHDSNRELIGQGVGNLFSGLFGGLPGAGATMGTVVNIQVGARSPAAGVVRALLLLMVVLVLAPLLESVPMAVLAAIAFKVGFDILDWSFLKRVHHVSRSATLIMYGVMGLTVFVDLVIAVGLGVFIANVLTIDRLSKLQSADIRTITTSDAELPLSPEERELFERGKGQIILLYLSGPMIFGVAKAIARQHDAIESKQGKALIIDLHDVPILSTTIALALENVVLEARKAELPVYIGGASGKTRIRLESIDKTGTGELAFRDNRLEALEAALTHVEDIPQAD</sequence>
<evidence type="ECO:0000256" key="1">
    <source>
        <dbReference type="ARBA" id="ARBA00004141"/>
    </source>
</evidence>
<proteinExistence type="predicted"/>
<keyword evidence="4 5" id="KW-0472">Membrane</keyword>
<comment type="caution">
    <text evidence="7">The sequence shown here is derived from an EMBL/GenBank/DDBJ whole genome shotgun (WGS) entry which is preliminary data.</text>
</comment>
<evidence type="ECO:0000256" key="2">
    <source>
        <dbReference type="ARBA" id="ARBA00022692"/>
    </source>
</evidence>
<dbReference type="GO" id="GO:0055085">
    <property type="term" value="P:transmembrane transport"/>
    <property type="evidence" value="ECO:0007669"/>
    <property type="project" value="InterPro"/>
</dbReference>
<feature type="transmembrane region" description="Helical" evidence="5">
    <location>
        <begin position="351"/>
        <end position="370"/>
    </location>
</feature>
<dbReference type="EMBL" id="JACHGY010000001">
    <property type="protein sequence ID" value="MBB6431502.1"/>
    <property type="molecule type" value="Genomic_DNA"/>
</dbReference>
<dbReference type="GO" id="GO:0016020">
    <property type="term" value="C:membrane"/>
    <property type="evidence" value="ECO:0007669"/>
    <property type="project" value="UniProtKB-SubCell"/>
</dbReference>
<feature type="transmembrane region" description="Helical" evidence="5">
    <location>
        <begin position="177"/>
        <end position="195"/>
    </location>
</feature>